<evidence type="ECO:0000256" key="1">
    <source>
        <dbReference type="SAM" id="Phobius"/>
    </source>
</evidence>
<protein>
    <submittedName>
        <fullName evidence="3">Uncharacterized protein</fullName>
    </submittedName>
</protein>
<sequence length="321" mass="37704">MDTKRADYNSIINVLKEFSQVSGEKLKVPFYNVERSIRYIEMLHILNYVQASKVVKTLYFIDADYDSFFLFNDIGLTTEYQLTFYYIDSLNPLNNINYKENAKVVKRLIEMLGKYENKELHRFSIKYYLSDSIEQCNRLIEIYMNAKDPSYLPVLDFGINFLFLIYKDLAGIDTADYLQEYVNKKKFSYTVERDYEIKERYEIKTVEGHRLQIIFGSFPDKLNFVPIRMQLIPKDDSPLTGDVHELISKDDSTIKNQICWLRQERSQHQFAQNDGVMVVMAWVMVVMVMVAVVIGVIILTIGVNDGTNRDDMQSLLFDFNL</sequence>
<keyword evidence="2" id="KW-1185">Reference proteome</keyword>
<evidence type="ECO:0000313" key="3">
    <source>
        <dbReference type="WBParaSite" id="ACRNAN_Path_1377.g5403.t1"/>
    </source>
</evidence>
<keyword evidence="1" id="KW-0812">Transmembrane</keyword>
<feature type="transmembrane region" description="Helical" evidence="1">
    <location>
        <begin position="275"/>
        <end position="303"/>
    </location>
</feature>
<dbReference type="AlphaFoldDB" id="A0A914BZM6"/>
<dbReference type="Proteomes" id="UP000887540">
    <property type="component" value="Unplaced"/>
</dbReference>
<accession>A0A914BZM6</accession>
<reference evidence="3" key="1">
    <citation type="submission" date="2022-11" db="UniProtKB">
        <authorList>
            <consortium name="WormBaseParasite"/>
        </authorList>
    </citation>
    <scope>IDENTIFICATION</scope>
</reference>
<dbReference type="WBParaSite" id="ACRNAN_Path_1377.g5403.t1">
    <property type="protein sequence ID" value="ACRNAN_Path_1377.g5403.t1"/>
    <property type="gene ID" value="ACRNAN_Path_1377.g5403"/>
</dbReference>
<name>A0A914BZM6_9BILA</name>
<proteinExistence type="predicted"/>
<keyword evidence="1" id="KW-1133">Transmembrane helix</keyword>
<organism evidence="2 3">
    <name type="scientific">Acrobeloides nanus</name>
    <dbReference type="NCBI Taxonomy" id="290746"/>
    <lineage>
        <taxon>Eukaryota</taxon>
        <taxon>Metazoa</taxon>
        <taxon>Ecdysozoa</taxon>
        <taxon>Nematoda</taxon>
        <taxon>Chromadorea</taxon>
        <taxon>Rhabditida</taxon>
        <taxon>Tylenchina</taxon>
        <taxon>Cephalobomorpha</taxon>
        <taxon>Cephaloboidea</taxon>
        <taxon>Cephalobidae</taxon>
        <taxon>Acrobeloides</taxon>
    </lineage>
</organism>
<keyword evidence="1" id="KW-0472">Membrane</keyword>
<evidence type="ECO:0000313" key="2">
    <source>
        <dbReference type="Proteomes" id="UP000887540"/>
    </source>
</evidence>